<evidence type="ECO:0000313" key="1">
    <source>
        <dbReference type="EMBL" id="MCG4765133.1"/>
    </source>
</evidence>
<protein>
    <submittedName>
        <fullName evidence="1">Uncharacterized protein</fullName>
    </submittedName>
</protein>
<sequence length="705" mass="82201">MFQSVKYNLLIPFQYDSEQNDKLSEDRYDLSKEKVEACREKGMDSKIWFQKCFRMKPLENNEQKKGSPLLDDDRYKIIRIELDSPVRSILGISNKEQTTYTMDKIRINFKMPKIRLLFTRNKIGFIHIEIITFNLNEEESRKFGYTLSKLERKQTQISYQKKIAKDESKTITISFKQLIENIVNLQTYIPMSLYNNRILSYLQVAVIGSCEKEDKLKYFNSLQALSQRPSTRDIEESQIYWGKEDYVSRFAGDKTACIYGDTAICGEENLEFLTNVENGLVKTATENYTTVFAFLVSLRLLLADPAMKETDFQYLSDAPENLSEEENITKFFEKCIWKDGWKLTEQLAVLKEKVKIEQEERDRADRERQSKEQGETLKKMAEDMAEVREGTRYIAEFVKNELSSFLRSEKVHFNQLQDKDKDESIGSFVRKTSEQIDQKLVDSRNQDIDEERQKLEALFGDRWQYVMKSSQTSLVSSAVLLSRCSDIAAPDFDWSGVCICCTAALEAELKRVFFDGLLDFMADNYGEPSNENADEIYKFWPEELLSIPQYQFLKKTDCTLKRIKFFTMGKLPFLFGETGELSPKTFIRKNQLAQSELMRKRMAEYLSTIVLDYYKEIPFEAFYIGEKTDDRLTSQAGCFVWKCEQIRNKYRNKAAHVNVMTEQEATSCYQSILTKRGIYTYNAEIAGTILELFSKIDGSKLGKSL</sequence>
<evidence type="ECO:0000313" key="2">
    <source>
        <dbReference type="Proteomes" id="UP001199915"/>
    </source>
</evidence>
<accession>A0AAE3F0D6</accession>
<proteinExistence type="predicted"/>
<comment type="caution">
    <text evidence="1">The sequence shown here is derived from an EMBL/GenBank/DDBJ whole genome shotgun (WGS) entry which is preliminary data.</text>
</comment>
<reference evidence="1" key="1">
    <citation type="submission" date="2022-01" db="EMBL/GenBank/DDBJ databases">
        <title>Collection of gut derived symbiotic bacterial strains cultured from healthy donors.</title>
        <authorList>
            <person name="Lin H."/>
            <person name="Kohout C."/>
            <person name="Waligurski E."/>
            <person name="Pamer E.G."/>
        </authorList>
    </citation>
    <scope>NUCLEOTIDE SEQUENCE</scope>
    <source>
        <strain evidence="1">DFI.5.49</strain>
    </source>
</reference>
<organism evidence="1 2">
    <name type="scientific">Fusicatenibacter saccharivorans</name>
    <dbReference type="NCBI Taxonomy" id="1150298"/>
    <lineage>
        <taxon>Bacteria</taxon>
        <taxon>Bacillati</taxon>
        <taxon>Bacillota</taxon>
        <taxon>Clostridia</taxon>
        <taxon>Lachnospirales</taxon>
        <taxon>Lachnospiraceae</taxon>
        <taxon>Fusicatenibacter</taxon>
    </lineage>
</organism>
<gene>
    <name evidence="1" type="ORF">L0N21_06360</name>
</gene>
<dbReference type="Proteomes" id="UP001199915">
    <property type="component" value="Unassembled WGS sequence"/>
</dbReference>
<name>A0AAE3F0D6_9FIRM</name>
<dbReference type="AlphaFoldDB" id="A0AAE3F0D6"/>
<dbReference type="EMBL" id="JAKNFS010000007">
    <property type="protein sequence ID" value="MCG4765133.1"/>
    <property type="molecule type" value="Genomic_DNA"/>
</dbReference>
<dbReference type="RefSeq" id="WP_238032997.1">
    <property type="nucleotide sequence ID" value="NZ_JAKNFS010000007.1"/>
</dbReference>